<dbReference type="EMBL" id="CP002454">
    <property type="protein sequence ID" value="ADV67377.1"/>
    <property type="molecule type" value="Genomic_DNA"/>
</dbReference>
<feature type="chain" id="PRO_5003228435" evidence="1">
    <location>
        <begin position="18"/>
        <end position="122"/>
    </location>
</feature>
<reference evidence="2 3" key="1">
    <citation type="journal article" date="2011" name="Stand. Genomic Sci.">
        <title>Complete genome sequence of Deinococcus maricopensis type strain (LB-34).</title>
        <authorList>
            <person name="Pukall R."/>
            <person name="Zeytun A."/>
            <person name="Lucas S."/>
            <person name="Lapidus A."/>
            <person name="Hammon N."/>
            <person name="Deshpande S."/>
            <person name="Nolan M."/>
            <person name="Cheng J.F."/>
            <person name="Pitluck S."/>
            <person name="Liolios K."/>
            <person name="Pagani I."/>
            <person name="Mikhailova N."/>
            <person name="Ivanova N."/>
            <person name="Mavromatis K."/>
            <person name="Pati A."/>
            <person name="Tapia R."/>
            <person name="Han C."/>
            <person name="Goodwin L."/>
            <person name="Chen A."/>
            <person name="Palaniappan K."/>
            <person name="Land M."/>
            <person name="Hauser L."/>
            <person name="Chang Y.J."/>
            <person name="Jeffries C.D."/>
            <person name="Brambilla E.M."/>
            <person name="Rohde M."/>
            <person name="Goker M."/>
            <person name="Detter J.C."/>
            <person name="Woyke T."/>
            <person name="Bristow J."/>
            <person name="Eisen J.A."/>
            <person name="Markowitz V."/>
            <person name="Hugenholtz P."/>
            <person name="Kyrpides N.C."/>
            <person name="Klenk H.P."/>
        </authorList>
    </citation>
    <scope>NUCLEOTIDE SEQUENCE [LARGE SCALE GENOMIC DNA]</scope>
    <source>
        <strain evidence="3">DSM 21211 / LMG 22137 / NRRL B-23946 / LB-34</strain>
    </source>
</reference>
<gene>
    <name evidence="2" type="ordered locus">Deima_1728</name>
</gene>
<evidence type="ECO:0000313" key="2">
    <source>
        <dbReference type="EMBL" id="ADV67377.1"/>
    </source>
</evidence>
<dbReference type="OrthoDB" id="73754at2"/>
<feature type="signal peptide" evidence="1">
    <location>
        <begin position="1"/>
        <end position="17"/>
    </location>
</feature>
<sequence precursor="true">MRRAVLAAVAVTLLSSAARPPTVMNAALSPTTGGVLLEASVSVMSADTLLGVWGPVGRGKLMRCAPRCVVVQSVAMQRGAVLSRQGLYRVVLAGRYTRGQRVAVLLKFGSGLVRVDALVGAS</sequence>
<name>E8U8I8_DEIML</name>
<evidence type="ECO:0000256" key="1">
    <source>
        <dbReference type="SAM" id="SignalP"/>
    </source>
</evidence>
<evidence type="ECO:0000313" key="3">
    <source>
        <dbReference type="Proteomes" id="UP000008635"/>
    </source>
</evidence>
<dbReference type="HOGENOM" id="CLU_159851_0_0_0"/>
<dbReference type="RefSeq" id="WP_013556882.1">
    <property type="nucleotide sequence ID" value="NC_014958.1"/>
</dbReference>
<dbReference type="AlphaFoldDB" id="E8U8I8"/>
<dbReference type="KEGG" id="dmr:Deima_1728"/>
<keyword evidence="3" id="KW-1185">Reference proteome</keyword>
<organism evidence="2 3">
    <name type="scientific">Deinococcus maricopensis (strain DSM 21211 / LMG 22137 / NRRL B-23946 / LB-34)</name>
    <dbReference type="NCBI Taxonomy" id="709986"/>
    <lineage>
        <taxon>Bacteria</taxon>
        <taxon>Thermotogati</taxon>
        <taxon>Deinococcota</taxon>
        <taxon>Deinococci</taxon>
        <taxon>Deinococcales</taxon>
        <taxon>Deinococcaceae</taxon>
        <taxon>Deinococcus</taxon>
    </lineage>
</organism>
<keyword evidence="1" id="KW-0732">Signal</keyword>
<protein>
    <submittedName>
        <fullName evidence="2">Uncharacterized protein</fullName>
    </submittedName>
</protein>
<accession>E8U8I8</accession>
<dbReference type="STRING" id="709986.Deima_1728"/>
<dbReference type="Proteomes" id="UP000008635">
    <property type="component" value="Chromosome"/>
</dbReference>
<reference evidence="3" key="2">
    <citation type="submission" date="2011-01" db="EMBL/GenBank/DDBJ databases">
        <title>The complete genome of Deinococcus maricopensis DSM 21211.</title>
        <authorList>
            <consortium name="US DOE Joint Genome Institute (JGI-PGF)"/>
            <person name="Lucas S."/>
            <person name="Copeland A."/>
            <person name="Lapidus A."/>
            <person name="Goodwin L."/>
            <person name="Pitluck S."/>
            <person name="Kyrpides N."/>
            <person name="Mavromatis K."/>
            <person name="Pagani I."/>
            <person name="Ivanova N."/>
            <person name="Ovchinnikova G."/>
            <person name="Zeytun A."/>
            <person name="Detter J.C."/>
            <person name="Han C."/>
            <person name="Land M."/>
            <person name="Hauser L."/>
            <person name="Markowitz V."/>
            <person name="Cheng J.-F."/>
            <person name="Hugenholtz P."/>
            <person name="Woyke T."/>
            <person name="Wu D."/>
            <person name="Pukall R."/>
            <person name="Gehrich-Schroeter G."/>
            <person name="Brambilla E."/>
            <person name="Klenk H.-P."/>
            <person name="Eisen J.A."/>
        </authorList>
    </citation>
    <scope>NUCLEOTIDE SEQUENCE [LARGE SCALE GENOMIC DNA]</scope>
    <source>
        <strain evidence="3">DSM 21211 / LMG 22137 / NRRL B-23946 / LB-34</strain>
    </source>
</reference>
<proteinExistence type="predicted"/>